<evidence type="ECO:0000259" key="2">
    <source>
        <dbReference type="Pfam" id="PF03413"/>
    </source>
</evidence>
<reference evidence="3 4" key="1">
    <citation type="submission" date="2018-10" db="EMBL/GenBank/DDBJ databases">
        <title>Oceanobacillus sp. YLB-02 draft genome.</title>
        <authorList>
            <person name="Yu L."/>
        </authorList>
    </citation>
    <scope>NUCLEOTIDE SEQUENCE [LARGE SCALE GENOMIC DNA]</scope>
    <source>
        <strain evidence="3 4">YLB-02</strain>
    </source>
</reference>
<sequence>MTTIKVSRENKSKISGGSKMKKKVVAALGAMAIAGVIGLGFAQSGIVNAGPNLSENDVRNQVNDQYPGAIKELELDENGKDPVYEVEIEIDGREYELAIDGNSGEVLKLNERAVASDNADEKVNNKEKEDQKSNEVSMKSKDDDTDNKDDSNETHQGDTSNQPAENESDNAAKTTEPKKEEKRGTNNAAIGESKAKSIALEQYDGTVKEIDLDEDDGRLIYEIEMQGKNGEAEIEIDAYTGAVIIIDVETYDEDDDDNE</sequence>
<feature type="domain" description="PepSY" evidence="2">
    <location>
        <begin position="190"/>
        <end position="244"/>
    </location>
</feature>
<keyword evidence="4" id="KW-1185">Reference proteome</keyword>
<dbReference type="EMBL" id="RCHR01000006">
    <property type="protein sequence ID" value="RLL42123.1"/>
    <property type="molecule type" value="Genomic_DNA"/>
</dbReference>
<dbReference type="InterPro" id="IPR025711">
    <property type="entry name" value="PepSY"/>
</dbReference>
<gene>
    <name evidence="3" type="ORF">D8M04_16215</name>
</gene>
<evidence type="ECO:0000313" key="4">
    <source>
        <dbReference type="Proteomes" id="UP000270219"/>
    </source>
</evidence>
<comment type="caution">
    <text evidence="3">The sequence shown here is derived from an EMBL/GenBank/DDBJ whole genome shotgun (WGS) entry which is preliminary data.</text>
</comment>
<name>A0A498D366_9BACI</name>
<dbReference type="Gene3D" id="3.10.450.40">
    <property type="match status" value="2"/>
</dbReference>
<dbReference type="Proteomes" id="UP000270219">
    <property type="component" value="Unassembled WGS sequence"/>
</dbReference>
<proteinExistence type="predicted"/>
<evidence type="ECO:0000256" key="1">
    <source>
        <dbReference type="SAM" id="MobiDB-lite"/>
    </source>
</evidence>
<accession>A0A498D366</accession>
<feature type="region of interest" description="Disordered" evidence="1">
    <location>
        <begin position="115"/>
        <end position="198"/>
    </location>
</feature>
<protein>
    <recommendedName>
        <fullName evidence="2">PepSY domain-containing protein</fullName>
    </recommendedName>
</protein>
<dbReference type="AlphaFoldDB" id="A0A498D366"/>
<evidence type="ECO:0000313" key="3">
    <source>
        <dbReference type="EMBL" id="RLL42123.1"/>
    </source>
</evidence>
<feature type="domain" description="PepSY" evidence="2">
    <location>
        <begin position="53"/>
        <end position="108"/>
    </location>
</feature>
<feature type="compositionally biased region" description="Basic and acidic residues" evidence="1">
    <location>
        <begin position="119"/>
        <end position="156"/>
    </location>
</feature>
<dbReference type="Pfam" id="PF03413">
    <property type="entry name" value="PepSY"/>
    <property type="match status" value="2"/>
</dbReference>
<feature type="compositionally biased region" description="Basic and acidic residues" evidence="1">
    <location>
        <begin position="175"/>
        <end position="184"/>
    </location>
</feature>
<feature type="compositionally biased region" description="Polar residues" evidence="1">
    <location>
        <begin position="157"/>
        <end position="172"/>
    </location>
</feature>
<organism evidence="3 4">
    <name type="scientific">Oceanobacillus piezotolerans</name>
    <dbReference type="NCBI Taxonomy" id="2448030"/>
    <lineage>
        <taxon>Bacteria</taxon>
        <taxon>Bacillati</taxon>
        <taxon>Bacillota</taxon>
        <taxon>Bacilli</taxon>
        <taxon>Bacillales</taxon>
        <taxon>Bacillaceae</taxon>
        <taxon>Oceanobacillus</taxon>
    </lineage>
</organism>